<protein>
    <submittedName>
        <fullName evidence="1">Uncharacterized protein</fullName>
    </submittedName>
</protein>
<dbReference type="AlphaFoldDB" id="A0A0E9PAW8"/>
<sequence length="56" mass="6430">MISVLVTLRKTKPFPKYDILLKCVQLNEIIFDHILSIAAFQMDSILSDLHEASQLQ</sequence>
<reference evidence="1" key="1">
    <citation type="submission" date="2014-11" db="EMBL/GenBank/DDBJ databases">
        <authorList>
            <person name="Amaro Gonzalez C."/>
        </authorList>
    </citation>
    <scope>NUCLEOTIDE SEQUENCE</scope>
</reference>
<proteinExistence type="predicted"/>
<name>A0A0E9PAW8_ANGAN</name>
<accession>A0A0E9PAW8</accession>
<reference evidence="1" key="2">
    <citation type="journal article" date="2015" name="Fish Shellfish Immunol.">
        <title>Early steps in the European eel (Anguilla anguilla)-Vibrio vulnificus interaction in the gills: Role of the RtxA13 toxin.</title>
        <authorList>
            <person name="Callol A."/>
            <person name="Pajuelo D."/>
            <person name="Ebbesson L."/>
            <person name="Teles M."/>
            <person name="MacKenzie S."/>
            <person name="Amaro C."/>
        </authorList>
    </citation>
    <scope>NUCLEOTIDE SEQUENCE</scope>
</reference>
<dbReference type="EMBL" id="GBXM01107584">
    <property type="protein sequence ID" value="JAH00993.1"/>
    <property type="molecule type" value="Transcribed_RNA"/>
</dbReference>
<organism evidence="1">
    <name type="scientific">Anguilla anguilla</name>
    <name type="common">European freshwater eel</name>
    <name type="synonym">Muraena anguilla</name>
    <dbReference type="NCBI Taxonomy" id="7936"/>
    <lineage>
        <taxon>Eukaryota</taxon>
        <taxon>Metazoa</taxon>
        <taxon>Chordata</taxon>
        <taxon>Craniata</taxon>
        <taxon>Vertebrata</taxon>
        <taxon>Euteleostomi</taxon>
        <taxon>Actinopterygii</taxon>
        <taxon>Neopterygii</taxon>
        <taxon>Teleostei</taxon>
        <taxon>Anguilliformes</taxon>
        <taxon>Anguillidae</taxon>
        <taxon>Anguilla</taxon>
    </lineage>
</organism>
<evidence type="ECO:0000313" key="1">
    <source>
        <dbReference type="EMBL" id="JAH00993.1"/>
    </source>
</evidence>